<comment type="caution">
    <text evidence="3">The sequence shown here is derived from an EMBL/GenBank/DDBJ whole genome shotgun (WGS) entry which is preliminary data.</text>
</comment>
<organism evidence="3">
    <name type="scientific">bioreactor metagenome</name>
    <dbReference type="NCBI Taxonomy" id="1076179"/>
    <lineage>
        <taxon>unclassified sequences</taxon>
        <taxon>metagenomes</taxon>
        <taxon>ecological metagenomes</taxon>
    </lineage>
</organism>
<evidence type="ECO:0000259" key="2">
    <source>
        <dbReference type="PROSITE" id="PS50930"/>
    </source>
</evidence>
<dbReference type="Pfam" id="PF00072">
    <property type="entry name" value="Response_reg"/>
    <property type="match status" value="1"/>
</dbReference>
<dbReference type="InterPro" id="IPR011006">
    <property type="entry name" value="CheY-like_superfamily"/>
</dbReference>
<dbReference type="PROSITE" id="PS50110">
    <property type="entry name" value="RESPONSE_REGULATORY"/>
    <property type="match status" value="1"/>
</dbReference>
<accession>A0A644YIN7</accession>
<sequence length="246" mass="28173">MIRAIIIDDEDASRITLKALLSRYVPDVQIIAEAVDVESGLSTIRQHTPDLVFLDIQMPDGSGFRLLELLPEIDFDVIFTTAFDQYAIKAIKFSALDYLLKPIVPDDLKKAVEKHREKISAPDRNLSYKTLLENLNPEPRKIVLHTFEGMHVVETSDIIRCQSDDCYTNFYLNGGKRIIVSKTLKEIEEQLSGKDFIRPHKSHLINIEYIKTVVRNDGGYIIMKDGTEIPISRRKKEMVMDVINKL</sequence>
<dbReference type="PROSITE" id="PS50930">
    <property type="entry name" value="HTH_LYTTR"/>
    <property type="match status" value="1"/>
</dbReference>
<gene>
    <name evidence="3" type="primary">btsR_17</name>
    <name evidence="3" type="ORF">SDC9_74265</name>
</gene>
<feature type="domain" description="Response regulatory" evidence="1">
    <location>
        <begin position="3"/>
        <end position="116"/>
    </location>
</feature>
<dbReference type="AlphaFoldDB" id="A0A644YIN7"/>
<dbReference type="EMBL" id="VSSQ01005078">
    <property type="protein sequence ID" value="MPM27751.1"/>
    <property type="molecule type" value="Genomic_DNA"/>
</dbReference>
<dbReference type="Pfam" id="PF04397">
    <property type="entry name" value="LytTR"/>
    <property type="match status" value="1"/>
</dbReference>
<dbReference type="PANTHER" id="PTHR37299:SF1">
    <property type="entry name" value="STAGE 0 SPORULATION PROTEIN A HOMOLOG"/>
    <property type="match status" value="1"/>
</dbReference>
<dbReference type="SMART" id="SM00448">
    <property type="entry name" value="REC"/>
    <property type="match status" value="1"/>
</dbReference>
<dbReference type="InterPro" id="IPR001789">
    <property type="entry name" value="Sig_transdc_resp-reg_receiver"/>
</dbReference>
<reference evidence="3" key="1">
    <citation type="submission" date="2019-08" db="EMBL/GenBank/DDBJ databases">
        <authorList>
            <person name="Kucharzyk K."/>
            <person name="Murdoch R.W."/>
            <person name="Higgins S."/>
            <person name="Loffler F."/>
        </authorList>
    </citation>
    <scope>NUCLEOTIDE SEQUENCE</scope>
</reference>
<dbReference type="Gene3D" id="3.40.50.2300">
    <property type="match status" value="1"/>
</dbReference>
<dbReference type="InterPro" id="IPR046947">
    <property type="entry name" value="LytR-like"/>
</dbReference>
<dbReference type="InterPro" id="IPR007492">
    <property type="entry name" value="LytTR_DNA-bd_dom"/>
</dbReference>
<dbReference type="SMART" id="SM00850">
    <property type="entry name" value="LytTR"/>
    <property type="match status" value="1"/>
</dbReference>
<dbReference type="Gene3D" id="2.40.50.1020">
    <property type="entry name" value="LytTr DNA-binding domain"/>
    <property type="match status" value="1"/>
</dbReference>
<dbReference type="GO" id="GO:0003677">
    <property type="term" value="F:DNA binding"/>
    <property type="evidence" value="ECO:0007669"/>
    <property type="project" value="InterPro"/>
</dbReference>
<dbReference type="SUPFAM" id="SSF52172">
    <property type="entry name" value="CheY-like"/>
    <property type="match status" value="1"/>
</dbReference>
<proteinExistence type="predicted"/>
<name>A0A644YIN7_9ZZZZ</name>
<evidence type="ECO:0000259" key="1">
    <source>
        <dbReference type="PROSITE" id="PS50110"/>
    </source>
</evidence>
<protein>
    <submittedName>
        <fullName evidence="3">Transcriptional regulatory protein BtsR</fullName>
    </submittedName>
</protein>
<evidence type="ECO:0000313" key="3">
    <source>
        <dbReference type="EMBL" id="MPM27751.1"/>
    </source>
</evidence>
<dbReference type="GO" id="GO:0000156">
    <property type="term" value="F:phosphorelay response regulator activity"/>
    <property type="evidence" value="ECO:0007669"/>
    <property type="project" value="InterPro"/>
</dbReference>
<dbReference type="PANTHER" id="PTHR37299">
    <property type="entry name" value="TRANSCRIPTIONAL REGULATOR-RELATED"/>
    <property type="match status" value="1"/>
</dbReference>
<feature type="domain" description="HTH LytTR-type" evidence="2">
    <location>
        <begin position="142"/>
        <end position="245"/>
    </location>
</feature>